<dbReference type="AlphaFoldDB" id="A0A317XY36"/>
<feature type="region of interest" description="Disordered" evidence="1">
    <location>
        <begin position="154"/>
        <end position="182"/>
    </location>
</feature>
<feature type="compositionally biased region" description="Basic and acidic residues" evidence="1">
    <location>
        <begin position="167"/>
        <end position="178"/>
    </location>
</feature>
<evidence type="ECO:0000313" key="4">
    <source>
        <dbReference type="Proteomes" id="UP000246740"/>
    </source>
</evidence>
<evidence type="ECO:0000313" key="3">
    <source>
        <dbReference type="EMBL" id="PWZ02840.1"/>
    </source>
</evidence>
<protein>
    <submittedName>
        <fullName evidence="3">Uncharacterized protein</fullName>
    </submittedName>
</protein>
<sequence length="204" mass="22694">MCSPARHCTSYSCCRPVILLIFLTSTELLLLMCAWSSPLRSSVGSWQNISFAVVRFWQGQLKIGAGMPAADSDMAADGCTVPFFRCINTTDGVWIPDVMKILLRFLRLRSRRTLDEHVLGSCPLRDMTRERLGRGPKVAGCVAFPAMSDLQKEGLPDPVGPYTPLRLRSERSTPRRDFPLPALVTAPESCASTLRTPRQSQHQK</sequence>
<dbReference type="InParanoid" id="A0A317XY36"/>
<keyword evidence="4" id="KW-1185">Reference proteome</keyword>
<accession>A0A317XY36</accession>
<reference evidence="3 4" key="1">
    <citation type="journal article" date="2018" name="Mol. Biol. Evol.">
        <title>Broad Genomic Sampling Reveals a Smut Pathogenic Ancestry of the Fungal Clade Ustilaginomycotina.</title>
        <authorList>
            <person name="Kijpornyongpan T."/>
            <person name="Mondo S.J."/>
            <person name="Barry K."/>
            <person name="Sandor L."/>
            <person name="Lee J."/>
            <person name="Lipzen A."/>
            <person name="Pangilinan J."/>
            <person name="LaButti K."/>
            <person name="Hainaut M."/>
            <person name="Henrissat B."/>
            <person name="Grigoriev I.V."/>
            <person name="Spatafora J.W."/>
            <person name="Aime M.C."/>
        </authorList>
    </citation>
    <scope>NUCLEOTIDE SEQUENCE [LARGE SCALE GENOMIC DNA]</scope>
    <source>
        <strain evidence="3 4">MCA 3645</strain>
    </source>
</reference>
<evidence type="ECO:0000256" key="1">
    <source>
        <dbReference type="SAM" id="MobiDB-lite"/>
    </source>
</evidence>
<evidence type="ECO:0000256" key="2">
    <source>
        <dbReference type="SAM" id="Phobius"/>
    </source>
</evidence>
<dbReference type="Proteomes" id="UP000246740">
    <property type="component" value="Unassembled WGS sequence"/>
</dbReference>
<keyword evidence="2" id="KW-1133">Transmembrane helix</keyword>
<dbReference type="EMBL" id="KZ819188">
    <property type="protein sequence ID" value="PWZ02840.1"/>
    <property type="molecule type" value="Genomic_DNA"/>
</dbReference>
<gene>
    <name evidence="3" type="ORF">BCV70DRAFT_7113</name>
</gene>
<keyword evidence="2" id="KW-0472">Membrane</keyword>
<organism evidence="3 4">
    <name type="scientific">Testicularia cyperi</name>
    <dbReference type="NCBI Taxonomy" id="1882483"/>
    <lineage>
        <taxon>Eukaryota</taxon>
        <taxon>Fungi</taxon>
        <taxon>Dikarya</taxon>
        <taxon>Basidiomycota</taxon>
        <taxon>Ustilaginomycotina</taxon>
        <taxon>Ustilaginomycetes</taxon>
        <taxon>Ustilaginales</taxon>
        <taxon>Anthracoideaceae</taxon>
        <taxon>Testicularia</taxon>
    </lineage>
</organism>
<name>A0A317XY36_9BASI</name>
<proteinExistence type="predicted"/>
<feature type="transmembrane region" description="Helical" evidence="2">
    <location>
        <begin position="17"/>
        <end position="35"/>
    </location>
</feature>
<keyword evidence="2" id="KW-0812">Transmembrane</keyword>